<protein>
    <submittedName>
        <fullName evidence="2">Uncharacterized protein</fullName>
    </submittedName>
</protein>
<feature type="compositionally biased region" description="Basic and acidic residues" evidence="1">
    <location>
        <begin position="55"/>
        <end position="65"/>
    </location>
</feature>
<feature type="region of interest" description="Disordered" evidence="1">
    <location>
        <begin position="716"/>
        <end position="737"/>
    </location>
</feature>
<comment type="caution">
    <text evidence="2">The sequence shown here is derived from an EMBL/GenBank/DDBJ whole genome shotgun (WGS) entry which is preliminary data.</text>
</comment>
<feature type="region of interest" description="Disordered" evidence="1">
    <location>
        <begin position="515"/>
        <end position="587"/>
    </location>
</feature>
<feature type="region of interest" description="Disordered" evidence="1">
    <location>
        <begin position="346"/>
        <end position="369"/>
    </location>
</feature>
<feature type="region of interest" description="Disordered" evidence="1">
    <location>
        <begin position="616"/>
        <end position="648"/>
    </location>
</feature>
<feature type="compositionally biased region" description="Basic residues" evidence="1">
    <location>
        <begin position="533"/>
        <end position="552"/>
    </location>
</feature>
<feature type="region of interest" description="Disordered" evidence="1">
    <location>
        <begin position="415"/>
        <end position="455"/>
    </location>
</feature>
<feature type="compositionally biased region" description="Basic and acidic residues" evidence="1">
    <location>
        <begin position="162"/>
        <end position="175"/>
    </location>
</feature>
<feature type="compositionally biased region" description="Polar residues" evidence="1">
    <location>
        <begin position="432"/>
        <end position="455"/>
    </location>
</feature>
<dbReference type="Proteomes" id="UP000823405">
    <property type="component" value="Unassembled WGS sequence"/>
</dbReference>
<organism evidence="2 3">
    <name type="scientific">Linnemannia gamsii</name>
    <dbReference type="NCBI Taxonomy" id="64522"/>
    <lineage>
        <taxon>Eukaryota</taxon>
        <taxon>Fungi</taxon>
        <taxon>Fungi incertae sedis</taxon>
        <taxon>Mucoromycota</taxon>
        <taxon>Mortierellomycotina</taxon>
        <taxon>Mortierellomycetes</taxon>
        <taxon>Mortierellales</taxon>
        <taxon>Mortierellaceae</taxon>
        <taxon>Linnemannia</taxon>
    </lineage>
</organism>
<feature type="compositionally biased region" description="Low complexity" evidence="1">
    <location>
        <begin position="132"/>
        <end position="144"/>
    </location>
</feature>
<evidence type="ECO:0000256" key="1">
    <source>
        <dbReference type="SAM" id="MobiDB-lite"/>
    </source>
</evidence>
<name>A0A9P6UP28_9FUNG</name>
<gene>
    <name evidence="2" type="ORF">BGZ97_009025</name>
</gene>
<feature type="compositionally biased region" description="Low complexity" evidence="1">
    <location>
        <begin position="353"/>
        <end position="362"/>
    </location>
</feature>
<reference evidence="2" key="1">
    <citation type="journal article" date="2020" name="Fungal Divers.">
        <title>Resolving the Mortierellaceae phylogeny through synthesis of multi-gene phylogenetics and phylogenomics.</title>
        <authorList>
            <person name="Vandepol N."/>
            <person name="Liber J."/>
            <person name="Desiro A."/>
            <person name="Na H."/>
            <person name="Kennedy M."/>
            <person name="Barry K."/>
            <person name="Grigoriev I.V."/>
            <person name="Miller A.N."/>
            <person name="O'Donnell K."/>
            <person name="Stajich J.E."/>
            <person name="Bonito G."/>
        </authorList>
    </citation>
    <scope>NUCLEOTIDE SEQUENCE</scope>
    <source>
        <strain evidence="2">NVP60</strain>
    </source>
</reference>
<evidence type="ECO:0000313" key="2">
    <source>
        <dbReference type="EMBL" id="KAG0314712.1"/>
    </source>
</evidence>
<keyword evidence="3" id="KW-1185">Reference proteome</keyword>
<proteinExistence type="predicted"/>
<sequence>MRGVVEAQTNQRWDPIHAGDGGGVDLFADFDSTNPRLEDEDHIGEDEDEEDTDEQEFHKDDRSTYYDDNDDYDGHGPGSGSGSGPGGNHSSHATEDDDLYGDFPPPPSSEHRFHSNAPAATRRASPKDSSDELSIPEIPSIPSSHSRKNSKREIEFSNSQRPRYDESSHHNHDFETPNNKATSASKRESIAWLDHYLALTSTYRDNLSTLQLDLFHALHHVLREHIQKVLELQHQILGIHGVGDVQKLDNDYLTDLKPYATLKDLNEALICMQSTAQHGVVYDTIVPDIVESPVDERKPRESDEDWDSSLAEDSILIRSAEEYHHYQHYHSHDQYGWYGDDDNDGSHLETAAKRPPASAPARSDVDSDCEYAYPSDGHTNIDSGTSTPPPARAATRFFYMQDPSRCRLEPPIEPIAFSRRPLTPTPPPASQRLETATPDNSSPEANITSATTSSGLNSNTEWMRVVRALAATEAASSAPAGTRLPIWVVYAPPITASTSSSSAVAGVATTPPVTAAADDSVSLEKTSSDYNRNRKYRSRRHCDREAQRRRHSSSLTTSSSSFSGSGCTRAGRKHQHNGKRDHGRSDVSALTAATAATVVNNHFQGGTHYHYNGSSTTMSVLSRPSSTSSTPSSSSCSADSSSVSDPAFVTVSPTPPMVYRATSRAGRIRVRTSGRPQIPPSPSRTRVYEFGDPSWRLEDFHLTERASLANTTVTEGNVIEDAPNDTSDNARAPIIPS</sequence>
<feature type="compositionally biased region" description="Low complexity" evidence="1">
    <location>
        <begin position="619"/>
        <end position="645"/>
    </location>
</feature>
<dbReference type="AlphaFoldDB" id="A0A9P6UP28"/>
<evidence type="ECO:0000313" key="3">
    <source>
        <dbReference type="Proteomes" id="UP000823405"/>
    </source>
</evidence>
<dbReference type="EMBL" id="JAAAIN010000424">
    <property type="protein sequence ID" value="KAG0314712.1"/>
    <property type="molecule type" value="Genomic_DNA"/>
</dbReference>
<feature type="compositionally biased region" description="Acidic residues" evidence="1">
    <location>
        <begin position="38"/>
        <end position="54"/>
    </location>
</feature>
<feature type="compositionally biased region" description="Low complexity" evidence="1">
    <location>
        <begin position="553"/>
        <end position="566"/>
    </location>
</feature>
<feature type="compositionally biased region" description="Gly residues" evidence="1">
    <location>
        <begin position="75"/>
        <end position="87"/>
    </location>
</feature>
<feature type="region of interest" description="Disordered" evidence="1">
    <location>
        <begin position="1"/>
        <end position="185"/>
    </location>
</feature>
<accession>A0A9P6UP28</accession>
<dbReference type="OrthoDB" id="2395085at2759"/>